<dbReference type="AlphaFoldDB" id="A0AAV0X3E4"/>
<evidence type="ECO:0000313" key="2">
    <source>
        <dbReference type="EMBL" id="CAI6362202.1"/>
    </source>
</evidence>
<accession>A0AAV0X3E4</accession>
<protein>
    <submittedName>
        <fullName evidence="2">Uncharacterized protein</fullName>
    </submittedName>
</protein>
<sequence>MSNMNTKSSTTKLRNNETSRVRTQNRPNPDSGLQVDSIASGSLRISKPTIISEPRRPKYGGRGLAIKQLAESMSSKDSMNNSNSSYSNSSIEQHFKHLKEENLKKLNEENEKTWGKFIHSNKNT</sequence>
<dbReference type="Proteomes" id="UP001160148">
    <property type="component" value="Unassembled WGS sequence"/>
</dbReference>
<name>A0AAV0X3E4_9HEMI</name>
<proteinExistence type="predicted"/>
<feature type="compositionally biased region" description="Polar residues" evidence="1">
    <location>
        <begin position="1"/>
        <end position="13"/>
    </location>
</feature>
<keyword evidence="3" id="KW-1185">Reference proteome</keyword>
<organism evidence="2 3">
    <name type="scientific">Macrosiphum euphorbiae</name>
    <name type="common">potato aphid</name>
    <dbReference type="NCBI Taxonomy" id="13131"/>
    <lineage>
        <taxon>Eukaryota</taxon>
        <taxon>Metazoa</taxon>
        <taxon>Ecdysozoa</taxon>
        <taxon>Arthropoda</taxon>
        <taxon>Hexapoda</taxon>
        <taxon>Insecta</taxon>
        <taxon>Pterygota</taxon>
        <taxon>Neoptera</taxon>
        <taxon>Paraneoptera</taxon>
        <taxon>Hemiptera</taxon>
        <taxon>Sternorrhyncha</taxon>
        <taxon>Aphidomorpha</taxon>
        <taxon>Aphidoidea</taxon>
        <taxon>Aphididae</taxon>
        <taxon>Macrosiphini</taxon>
        <taxon>Macrosiphum</taxon>
    </lineage>
</organism>
<gene>
    <name evidence="2" type="ORF">MEUPH1_LOCUS17298</name>
</gene>
<comment type="caution">
    <text evidence="2">The sequence shown here is derived from an EMBL/GenBank/DDBJ whole genome shotgun (WGS) entry which is preliminary data.</text>
</comment>
<evidence type="ECO:0000313" key="3">
    <source>
        <dbReference type="Proteomes" id="UP001160148"/>
    </source>
</evidence>
<evidence type="ECO:0000256" key="1">
    <source>
        <dbReference type="SAM" id="MobiDB-lite"/>
    </source>
</evidence>
<reference evidence="2 3" key="1">
    <citation type="submission" date="2023-01" db="EMBL/GenBank/DDBJ databases">
        <authorList>
            <person name="Whitehead M."/>
        </authorList>
    </citation>
    <scope>NUCLEOTIDE SEQUENCE [LARGE SCALE GENOMIC DNA]</scope>
</reference>
<feature type="region of interest" description="Disordered" evidence="1">
    <location>
        <begin position="1"/>
        <end position="91"/>
    </location>
</feature>
<feature type="compositionally biased region" description="Low complexity" evidence="1">
    <location>
        <begin position="72"/>
        <end position="90"/>
    </location>
</feature>
<dbReference type="EMBL" id="CARXXK010000003">
    <property type="protein sequence ID" value="CAI6362202.1"/>
    <property type="molecule type" value="Genomic_DNA"/>
</dbReference>